<proteinExistence type="predicted"/>
<organism evidence="1">
    <name type="scientific">Tetraselmis sp. GSL018</name>
    <dbReference type="NCBI Taxonomy" id="582737"/>
    <lineage>
        <taxon>Eukaryota</taxon>
        <taxon>Viridiplantae</taxon>
        <taxon>Chlorophyta</taxon>
        <taxon>core chlorophytes</taxon>
        <taxon>Chlorodendrophyceae</taxon>
        <taxon>Chlorodendrales</taxon>
        <taxon>Chlorodendraceae</taxon>
        <taxon>Tetraselmis</taxon>
    </lineage>
</organism>
<dbReference type="AlphaFoldDB" id="A0A061QUU8"/>
<accession>A0A061QUU8</accession>
<evidence type="ECO:0000313" key="1">
    <source>
        <dbReference type="EMBL" id="JAC62214.1"/>
    </source>
</evidence>
<reference evidence="1" key="1">
    <citation type="submission" date="2014-05" db="EMBL/GenBank/DDBJ databases">
        <title>The transcriptome of the halophilic microalga Tetraselmis sp. GSL018 isolated from the Great Salt Lake, Utah.</title>
        <authorList>
            <person name="Jinkerson R.E."/>
            <person name="D'Adamo S."/>
            <person name="Posewitz M.C."/>
        </authorList>
    </citation>
    <scope>NUCLEOTIDE SEQUENCE</scope>
    <source>
        <strain evidence="1">GSL018</strain>
    </source>
</reference>
<gene>
    <name evidence="1" type="ORF">TSPGSL018_23954</name>
</gene>
<name>A0A061QUU8_9CHLO</name>
<feature type="non-terminal residue" evidence="1">
    <location>
        <position position="1"/>
    </location>
</feature>
<dbReference type="EMBL" id="GBEZ01024810">
    <property type="protein sequence ID" value="JAC62214.1"/>
    <property type="molecule type" value="Transcribed_RNA"/>
</dbReference>
<protein>
    <submittedName>
        <fullName evidence="1">Uncharacterized protein</fullName>
    </submittedName>
</protein>
<sequence length="37" mass="3832">ADAASETFLAVAPVGVKEFTVEELSLGSERRPLPSAS</sequence>